<name>A0A4Y2AIH6_ARAVE</name>
<sequence length="94" mass="10698">MIAGSRSFDYSDIELDNWQSCKLDEFVEIHFQVKVCIVDDGLKCRPKELKITSQVSVYSPLVSKQAIILTNLMMSYPQSQSDKAMSIKYSLSNL</sequence>
<gene>
    <name evidence="1" type="ORF">AVEN_48955_1</name>
</gene>
<protein>
    <submittedName>
        <fullName evidence="1">Uncharacterized protein</fullName>
    </submittedName>
</protein>
<evidence type="ECO:0000313" key="1">
    <source>
        <dbReference type="EMBL" id="GBL78995.1"/>
    </source>
</evidence>
<proteinExistence type="predicted"/>
<dbReference type="EMBL" id="BGPR01000017">
    <property type="protein sequence ID" value="GBL78995.1"/>
    <property type="molecule type" value="Genomic_DNA"/>
</dbReference>
<evidence type="ECO:0000313" key="2">
    <source>
        <dbReference type="Proteomes" id="UP000499080"/>
    </source>
</evidence>
<organism evidence="1 2">
    <name type="scientific">Araneus ventricosus</name>
    <name type="common">Orbweaver spider</name>
    <name type="synonym">Epeira ventricosa</name>
    <dbReference type="NCBI Taxonomy" id="182803"/>
    <lineage>
        <taxon>Eukaryota</taxon>
        <taxon>Metazoa</taxon>
        <taxon>Ecdysozoa</taxon>
        <taxon>Arthropoda</taxon>
        <taxon>Chelicerata</taxon>
        <taxon>Arachnida</taxon>
        <taxon>Araneae</taxon>
        <taxon>Araneomorphae</taxon>
        <taxon>Entelegynae</taxon>
        <taxon>Araneoidea</taxon>
        <taxon>Araneidae</taxon>
        <taxon>Araneus</taxon>
    </lineage>
</organism>
<comment type="caution">
    <text evidence="1">The sequence shown here is derived from an EMBL/GenBank/DDBJ whole genome shotgun (WGS) entry which is preliminary data.</text>
</comment>
<dbReference type="Proteomes" id="UP000499080">
    <property type="component" value="Unassembled WGS sequence"/>
</dbReference>
<keyword evidence="2" id="KW-1185">Reference proteome</keyword>
<accession>A0A4Y2AIH6</accession>
<reference evidence="1 2" key="1">
    <citation type="journal article" date="2019" name="Sci. Rep.">
        <title>Orb-weaving spider Araneus ventricosus genome elucidates the spidroin gene catalogue.</title>
        <authorList>
            <person name="Kono N."/>
            <person name="Nakamura H."/>
            <person name="Ohtoshi R."/>
            <person name="Moran D.A.P."/>
            <person name="Shinohara A."/>
            <person name="Yoshida Y."/>
            <person name="Fujiwara M."/>
            <person name="Mori M."/>
            <person name="Tomita M."/>
            <person name="Arakawa K."/>
        </authorList>
    </citation>
    <scope>NUCLEOTIDE SEQUENCE [LARGE SCALE GENOMIC DNA]</scope>
</reference>
<dbReference type="AlphaFoldDB" id="A0A4Y2AIH6"/>